<dbReference type="Gene3D" id="3.10.20.30">
    <property type="match status" value="1"/>
</dbReference>
<dbReference type="OrthoDB" id="1525151at2"/>
<dbReference type="NCBIfam" id="TIGR01683">
    <property type="entry name" value="thiS"/>
    <property type="match status" value="1"/>
</dbReference>
<comment type="caution">
    <text evidence="1">The sequence shown here is derived from an EMBL/GenBank/DDBJ whole genome shotgun (WGS) entry which is preliminary data.</text>
</comment>
<dbReference type="AlphaFoldDB" id="A0A1V9DY53"/>
<sequence length="67" mass="7247">MNILINQQSRDIPDQCSLEQLLTQVLGIPVAGLAVAVDQTVIPSTDWPGYMLQPADKIMLIRATQGG</sequence>
<organism evidence="1 2">
    <name type="scientific">Niastella yeongjuensis</name>
    <dbReference type="NCBI Taxonomy" id="354355"/>
    <lineage>
        <taxon>Bacteria</taxon>
        <taxon>Pseudomonadati</taxon>
        <taxon>Bacteroidota</taxon>
        <taxon>Chitinophagia</taxon>
        <taxon>Chitinophagales</taxon>
        <taxon>Chitinophagaceae</taxon>
        <taxon>Niastella</taxon>
    </lineage>
</organism>
<reference evidence="2" key="1">
    <citation type="submission" date="2016-04" db="EMBL/GenBank/DDBJ databases">
        <authorList>
            <person name="Chen L."/>
            <person name="Zhuang W."/>
            <person name="Wang G."/>
        </authorList>
    </citation>
    <scope>NUCLEOTIDE SEQUENCE [LARGE SCALE GENOMIC DNA]</scope>
    <source>
        <strain evidence="2">17621</strain>
    </source>
</reference>
<dbReference type="PANTHER" id="PTHR34472">
    <property type="entry name" value="SULFUR CARRIER PROTEIN THIS"/>
    <property type="match status" value="1"/>
</dbReference>
<dbReference type="SUPFAM" id="SSF54285">
    <property type="entry name" value="MoaD/ThiS"/>
    <property type="match status" value="1"/>
</dbReference>
<gene>
    <name evidence="1" type="ORF">A4H97_19010</name>
</gene>
<dbReference type="InterPro" id="IPR016155">
    <property type="entry name" value="Mopterin_synth/thiamin_S_b"/>
</dbReference>
<dbReference type="EMBL" id="LVXG01000082">
    <property type="protein sequence ID" value="OQP38807.1"/>
    <property type="molecule type" value="Genomic_DNA"/>
</dbReference>
<proteinExistence type="predicted"/>
<name>A0A1V9DY53_9BACT</name>
<dbReference type="InterPro" id="IPR012675">
    <property type="entry name" value="Beta-grasp_dom_sf"/>
</dbReference>
<dbReference type="Pfam" id="PF02597">
    <property type="entry name" value="ThiS"/>
    <property type="match status" value="1"/>
</dbReference>
<evidence type="ECO:0000313" key="1">
    <source>
        <dbReference type="EMBL" id="OQP38807.1"/>
    </source>
</evidence>
<dbReference type="Proteomes" id="UP000192610">
    <property type="component" value="Unassembled WGS sequence"/>
</dbReference>
<dbReference type="CDD" id="cd00565">
    <property type="entry name" value="Ubl_ThiS"/>
    <property type="match status" value="1"/>
</dbReference>
<protein>
    <submittedName>
        <fullName evidence="1">Thiamine biosynthesis protein ThiS</fullName>
    </submittedName>
</protein>
<keyword evidence="2" id="KW-1185">Reference proteome</keyword>
<dbReference type="InterPro" id="IPR010035">
    <property type="entry name" value="Thi_S"/>
</dbReference>
<evidence type="ECO:0000313" key="2">
    <source>
        <dbReference type="Proteomes" id="UP000192610"/>
    </source>
</evidence>
<dbReference type="PANTHER" id="PTHR34472:SF1">
    <property type="entry name" value="SULFUR CARRIER PROTEIN THIS"/>
    <property type="match status" value="1"/>
</dbReference>
<dbReference type="RefSeq" id="WP_081204815.1">
    <property type="nucleotide sequence ID" value="NZ_FOCZ01000004.1"/>
</dbReference>
<accession>A0A1V9DY53</accession>
<dbReference type="InterPro" id="IPR003749">
    <property type="entry name" value="ThiS/MoaD-like"/>
</dbReference>
<dbReference type="STRING" id="354355.SAMN05660816_02600"/>